<reference evidence="16 17" key="1">
    <citation type="journal article" date="2018" name="BMC Genomics">
        <title>Comparative genome analyses reveal sequence features reflecting distinct modes of host-adaptation between dicot and monocot powdery mildew.</title>
        <authorList>
            <person name="Wu Y."/>
            <person name="Ma X."/>
            <person name="Pan Z."/>
            <person name="Kale S.D."/>
            <person name="Song Y."/>
            <person name="King H."/>
            <person name="Zhang Q."/>
            <person name="Presley C."/>
            <person name="Deng X."/>
            <person name="Wei C.I."/>
            <person name="Xiao S."/>
        </authorList>
    </citation>
    <scope>NUCLEOTIDE SEQUENCE [LARGE SCALE GENOMIC DNA]</scope>
    <source>
        <strain evidence="16">UCSC1</strain>
    </source>
</reference>
<feature type="transmembrane region" description="Helical" evidence="13">
    <location>
        <begin position="330"/>
        <end position="349"/>
    </location>
</feature>
<feature type="transmembrane region" description="Helical" evidence="13">
    <location>
        <begin position="361"/>
        <end position="379"/>
    </location>
</feature>
<evidence type="ECO:0000313" key="16">
    <source>
        <dbReference type="EMBL" id="RKF56134.1"/>
    </source>
</evidence>
<evidence type="ECO:0000256" key="12">
    <source>
        <dbReference type="PROSITE-ProRule" id="PRU00023"/>
    </source>
</evidence>
<dbReference type="OrthoDB" id="6781668at2759"/>
<protein>
    <recommendedName>
        <fullName evidence="13">Palmitoyltransferase</fullName>
        <ecNumber evidence="13">2.3.1.225</ecNumber>
    </recommendedName>
</protein>
<dbReference type="Proteomes" id="UP000285405">
    <property type="component" value="Unassembled WGS sequence"/>
</dbReference>
<keyword evidence="13" id="KW-0012">Acyltransferase</keyword>
<keyword evidence="8 13" id="KW-0472">Membrane</keyword>
<name>A0A420HF79_9PEZI</name>
<feature type="repeat" description="ANK" evidence="12">
    <location>
        <begin position="183"/>
        <end position="215"/>
    </location>
</feature>
<evidence type="ECO:0000256" key="11">
    <source>
        <dbReference type="ARBA" id="ARBA00048048"/>
    </source>
</evidence>
<evidence type="ECO:0000313" key="17">
    <source>
        <dbReference type="Proteomes" id="UP000285405"/>
    </source>
</evidence>
<dbReference type="AlphaFoldDB" id="A0A420HF79"/>
<feature type="domain" description="Palmitoyltransferase DHHC" evidence="15">
    <location>
        <begin position="440"/>
        <end position="576"/>
    </location>
</feature>
<dbReference type="Pfam" id="PF12796">
    <property type="entry name" value="Ank_2"/>
    <property type="match status" value="2"/>
</dbReference>
<organism evidence="16 17">
    <name type="scientific">Golovinomyces cichoracearum</name>
    <dbReference type="NCBI Taxonomy" id="62708"/>
    <lineage>
        <taxon>Eukaryota</taxon>
        <taxon>Fungi</taxon>
        <taxon>Dikarya</taxon>
        <taxon>Ascomycota</taxon>
        <taxon>Pezizomycotina</taxon>
        <taxon>Leotiomycetes</taxon>
        <taxon>Erysiphales</taxon>
        <taxon>Erysiphaceae</taxon>
        <taxon>Golovinomyces</taxon>
    </lineage>
</organism>
<dbReference type="SUPFAM" id="SSF48403">
    <property type="entry name" value="Ankyrin repeat"/>
    <property type="match status" value="1"/>
</dbReference>
<feature type="transmembrane region" description="Helical" evidence="13">
    <location>
        <begin position="303"/>
        <end position="324"/>
    </location>
</feature>
<comment type="domain">
    <text evidence="13">The DHHC domain is required for palmitoyltransferase activity.</text>
</comment>
<sequence length="720" mass="81580">MSHVVSRNTTTVHNAPTTPNGKSSVVEPKLSDGERVELTEMLLSEPEANLNEDIMQLARLGDIRGIERLYQSGNFNSSYCDREGITPLHWAAINNQYMMCEFLINEGADVNKKGGESAATPAMWAAQRCHYYVVNLLLKNGADLFATEIQGYNILHLATFEGSMFLLVLLLHQGIDVDIPDLQGHTCLMWAAYKGFPMCVDLFLRWGANIHITDETGFTALHWALVKGSQGCIQKLLEYGADRFAQTSTGKTPAVTAHEMKTEHVWHRALLECGYDEKGNPLNINLPLSGVFLKNKRAFMKRFFFLFPLLIIWIMITIVSHMIIFVGIPLALFAGYTLQWLAQQIAVYAPSDMKKMHMTPWLAGIFAGTLFLVGLNWLTTLLPETYSSNSISNLLFGISYALCAYFYICTMVYEPGFVPKLDGISQQKVVIDGLLNEWKFDECNFCIPCMIRQPLRSKHCRQCGRCVAKHDHHCPWVYNCIGINNHRHFLLYLITLELGIIMLIKITIGYFENKLSNDTNSTCNLLASSLCKVVNTDSYTLILVFWAMLQLTWVSMLIFVQLIQISRATTTWENMRGTNYDRPSKASEAIMSALTTNTVTGASHGRNTSISMRNHHHHKRGCFDTWKRILGVDTFVETALSRKERRRNANPFSAGCLVNCHDFWCDSAPVFGKREDKSALLWGQPVDYTSIYEIPDITVRRHHEGERSTYQRVSVNDVVE</sequence>
<evidence type="ECO:0000259" key="15">
    <source>
        <dbReference type="Pfam" id="PF01529"/>
    </source>
</evidence>
<comment type="subcellular location">
    <subcellularLocation>
        <location evidence="2">Early endosome membrane</location>
        <topology evidence="2">Multi-pass membrane protein</topology>
    </subcellularLocation>
</comment>
<dbReference type="PANTHER" id="PTHR24161:SF85">
    <property type="entry name" value="PALMITOYLTRANSFERASE HIP14"/>
    <property type="match status" value="1"/>
</dbReference>
<feature type="transmembrane region" description="Helical" evidence="13">
    <location>
        <begin position="489"/>
        <end position="511"/>
    </location>
</feature>
<proteinExistence type="inferred from homology"/>
<feature type="repeat" description="ANK" evidence="12">
    <location>
        <begin position="117"/>
        <end position="149"/>
    </location>
</feature>
<feature type="repeat" description="ANK" evidence="12">
    <location>
        <begin position="216"/>
        <end position="248"/>
    </location>
</feature>
<keyword evidence="6 13" id="KW-1133">Transmembrane helix</keyword>
<dbReference type="GO" id="GO:0031901">
    <property type="term" value="C:early endosome membrane"/>
    <property type="evidence" value="ECO:0007669"/>
    <property type="project" value="UniProtKB-SubCell"/>
</dbReference>
<dbReference type="GO" id="GO:0019706">
    <property type="term" value="F:protein-cysteine S-palmitoyltransferase activity"/>
    <property type="evidence" value="ECO:0007669"/>
    <property type="project" value="UniProtKB-EC"/>
</dbReference>
<evidence type="ECO:0000256" key="4">
    <source>
        <dbReference type="ARBA" id="ARBA00022692"/>
    </source>
</evidence>
<dbReference type="PROSITE" id="PS50297">
    <property type="entry name" value="ANK_REP_REGION"/>
    <property type="match status" value="3"/>
</dbReference>
<keyword evidence="9" id="KW-0564">Palmitate</keyword>
<evidence type="ECO:0000256" key="14">
    <source>
        <dbReference type="SAM" id="MobiDB-lite"/>
    </source>
</evidence>
<evidence type="ECO:0000256" key="13">
    <source>
        <dbReference type="RuleBase" id="RU079119"/>
    </source>
</evidence>
<comment type="caution">
    <text evidence="16">The sequence shown here is derived from an EMBL/GenBank/DDBJ whole genome shotgun (WGS) entry which is preliminary data.</text>
</comment>
<comment type="similarity">
    <text evidence="3">Belongs to the DHHC palmitoyltransferase family. AKR/ZDHHC17 subfamily.</text>
</comment>
<keyword evidence="13 16" id="KW-0808">Transferase</keyword>
<dbReference type="PROSITE" id="PS50216">
    <property type="entry name" value="DHHC"/>
    <property type="match status" value="1"/>
</dbReference>
<keyword evidence="5" id="KW-0677">Repeat</keyword>
<gene>
    <name evidence="16" type="ORF">GcC1_199041</name>
</gene>
<dbReference type="SMART" id="SM00248">
    <property type="entry name" value="ANK"/>
    <property type="match status" value="5"/>
</dbReference>
<feature type="region of interest" description="Disordered" evidence="14">
    <location>
        <begin position="1"/>
        <end position="30"/>
    </location>
</feature>
<evidence type="ECO:0000256" key="8">
    <source>
        <dbReference type="ARBA" id="ARBA00023136"/>
    </source>
</evidence>
<dbReference type="PANTHER" id="PTHR24161">
    <property type="entry name" value="ANK_REP_REGION DOMAIN-CONTAINING PROTEIN-RELATED"/>
    <property type="match status" value="1"/>
</dbReference>
<dbReference type="Pfam" id="PF01529">
    <property type="entry name" value="DHHC"/>
    <property type="match status" value="1"/>
</dbReference>
<comment type="function">
    <text evidence="1">Palmitoyltransferase specific for casein kinase 1.</text>
</comment>
<feature type="compositionally biased region" description="Polar residues" evidence="14">
    <location>
        <begin position="1"/>
        <end position="23"/>
    </location>
</feature>
<evidence type="ECO:0000256" key="10">
    <source>
        <dbReference type="ARBA" id="ARBA00023288"/>
    </source>
</evidence>
<keyword evidence="7 12" id="KW-0040">ANK repeat</keyword>
<dbReference type="InterPro" id="IPR001594">
    <property type="entry name" value="Palmitoyltrfase_DHHC"/>
</dbReference>
<comment type="catalytic activity">
    <reaction evidence="11 13">
        <text>L-cysteinyl-[protein] + hexadecanoyl-CoA = S-hexadecanoyl-L-cysteinyl-[protein] + CoA</text>
        <dbReference type="Rhea" id="RHEA:36683"/>
        <dbReference type="Rhea" id="RHEA-COMP:10131"/>
        <dbReference type="Rhea" id="RHEA-COMP:11032"/>
        <dbReference type="ChEBI" id="CHEBI:29950"/>
        <dbReference type="ChEBI" id="CHEBI:57287"/>
        <dbReference type="ChEBI" id="CHEBI:57379"/>
        <dbReference type="ChEBI" id="CHEBI:74151"/>
        <dbReference type="EC" id="2.3.1.225"/>
    </reaction>
</comment>
<evidence type="ECO:0000256" key="9">
    <source>
        <dbReference type="ARBA" id="ARBA00023139"/>
    </source>
</evidence>
<keyword evidence="4 13" id="KW-0812">Transmembrane</keyword>
<feature type="repeat" description="ANK" evidence="12">
    <location>
        <begin position="83"/>
        <end position="115"/>
    </location>
</feature>
<evidence type="ECO:0000256" key="5">
    <source>
        <dbReference type="ARBA" id="ARBA00022737"/>
    </source>
</evidence>
<dbReference type="PROSITE" id="PS50088">
    <property type="entry name" value="ANK_REPEAT"/>
    <property type="match status" value="5"/>
</dbReference>
<evidence type="ECO:0000256" key="3">
    <source>
        <dbReference type="ARBA" id="ARBA00010104"/>
    </source>
</evidence>
<feature type="transmembrane region" description="Helical" evidence="13">
    <location>
        <begin position="391"/>
        <end position="413"/>
    </location>
</feature>
<accession>A0A420HF79</accession>
<evidence type="ECO:0000256" key="2">
    <source>
        <dbReference type="ARBA" id="ARBA00004520"/>
    </source>
</evidence>
<dbReference type="InterPro" id="IPR002110">
    <property type="entry name" value="Ankyrin_rpt"/>
</dbReference>
<dbReference type="Gene3D" id="1.25.40.20">
    <property type="entry name" value="Ankyrin repeat-containing domain"/>
    <property type="match status" value="1"/>
</dbReference>
<feature type="transmembrane region" description="Helical" evidence="13">
    <location>
        <begin position="539"/>
        <end position="560"/>
    </location>
</feature>
<evidence type="ECO:0000256" key="7">
    <source>
        <dbReference type="ARBA" id="ARBA00023043"/>
    </source>
</evidence>
<evidence type="ECO:0000256" key="6">
    <source>
        <dbReference type="ARBA" id="ARBA00022989"/>
    </source>
</evidence>
<dbReference type="InterPro" id="IPR036770">
    <property type="entry name" value="Ankyrin_rpt-contain_sf"/>
</dbReference>
<evidence type="ECO:0000256" key="1">
    <source>
        <dbReference type="ARBA" id="ARBA00002100"/>
    </source>
</evidence>
<dbReference type="EMBL" id="MCBR01019910">
    <property type="protein sequence ID" value="RKF56134.1"/>
    <property type="molecule type" value="Genomic_DNA"/>
</dbReference>
<keyword evidence="10" id="KW-0449">Lipoprotein</keyword>
<dbReference type="EC" id="2.3.1.225" evidence="13"/>
<feature type="repeat" description="ANK" evidence="12">
    <location>
        <begin position="150"/>
        <end position="182"/>
    </location>
</feature>